<evidence type="ECO:0000313" key="6">
    <source>
        <dbReference type="Proteomes" id="UP000215896"/>
    </source>
</evidence>
<dbReference type="EMBL" id="NMVO01000014">
    <property type="protein sequence ID" value="OYO12953.1"/>
    <property type="molecule type" value="Genomic_DNA"/>
</dbReference>
<keyword evidence="2 4" id="KW-0808">Transferase</keyword>
<name>A0A255GF53_9ACTN</name>
<dbReference type="Proteomes" id="UP000215896">
    <property type="component" value="Unassembled WGS sequence"/>
</dbReference>
<dbReference type="GO" id="GO:0008914">
    <property type="term" value="F:leucyl-tRNA--protein transferase activity"/>
    <property type="evidence" value="ECO:0007669"/>
    <property type="project" value="UniProtKB-UniRule"/>
</dbReference>
<dbReference type="SUPFAM" id="SSF55729">
    <property type="entry name" value="Acyl-CoA N-acyltransferases (Nat)"/>
    <property type="match status" value="1"/>
</dbReference>
<keyword evidence="3 4" id="KW-0012">Acyltransferase</keyword>
<keyword evidence="1 4" id="KW-0963">Cytoplasm</keyword>
<dbReference type="EC" id="2.3.2.6" evidence="4"/>
<dbReference type="InterPro" id="IPR042221">
    <property type="entry name" value="Leu/Phe-tRNA_Trfase_N"/>
</dbReference>
<comment type="catalytic activity">
    <reaction evidence="4">
        <text>L-phenylalanyl-tRNA(Phe) + an N-terminal L-alpha-aminoacyl-[protein] = an N-terminal L-phenylalanyl-L-alpha-aminoacyl-[protein] + tRNA(Phe)</text>
        <dbReference type="Rhea" id="RHEA:43632"/>
        <dbReference type="Rhea" id="RHEA-COMP:9668"/>
        <dbReference type="Rhea" id="RHEA-COMP:9699"/>
        <dbReference type="Rhea" id="RHEA-COMP:10636"/>
        <dbReference type="Rhea" id="RHEA-COMP:10637"/>
        <dbReference type="ChEBI" id="CHEBI:78442"/>
        <dbReference type="ChEBI" id="CHEBI:78531"/>
        <dbReference type="ChEBI" id="CHEBI:78597"/>
        <dbReference type="ChEBI" id="CHEBI:83561"/>
        <dbReference type="EC" id="2.3.2.6"/>
    </reaction>
</comment>
<dbReference type="RefSeq" id="WP_094405966.1">
    <property type="nucleotide sequence ID" value="NZ_NMVN01000012.1"/>
</dbReference>
<evidence type="ECO:0000313" key="5">
    <source>
        <dbReference type="EMBL" id="OYO12953.1"/>
    </source>
</evidence>
<dbReference type="AlphaFoldDB" id="A0A255GF53"/>
<dbReference type="Gene3D" id="3.40.630.70">
    <property type="entry name" value="Leucyl/phenylalanyl-tRNA-protein transferase, C-terminal domain"/>
    <property type="match status" value="1"/>
</dbReference>
<comment type="caution">
    <text evidence="5">The sequence shown here is derived from an EMBL/GenBank/DDBJ whole genome shotgun (WGS) entry which is preliminary data.</text>
</comment>
<gene>
    <name evidence="4" type="primary">aat</name>
    <name evidence="5" type="ORF">CGZ94_13815</name>
</gene>
<comment type="similarity">
    <text evidence="4">Belongs to the L/F-transferase family.</text>
</comment>
<dbReference type="InterPro" id="IPR042203">
    <property type="entry name" value="Leu/Phe-tRNA_Trfase_C"/>
</dbReference>
<dbReference type="HAMAP" id="MF_00688">
    <property type="entry name" value="Leu_Phe_trans"/>
    <property type="match status" value="1"/>
</dbReference>
<dbReference type="InterPro" id="IPR016181">
    <property type="entry name" value="Acyl_CoA_acyltransferase"/>
</dbReference>
<comment type="subcellular location">
    <subcellularLocation>
        <location evidence="4">Cytoplasm</location>
    </subcellularLocation>
</comment>
<proteinExistence type="inferred from homology"/>
<sequence>MLLFANPATWPHSDLVAATVDLDPRTVLAAYREGVFPMPLEPDLIGWFSPLDRGVLPLDGLRVTRSLRKSMKHYRVSVDQAYEQVVDGCADPRREAGWIDADIRRVYGELHQAGVVHSVEVWDAADRLVGGLYGVSIGGLFAGESMFHDPQHGRDASKTALVELVRLLSADGLPRLLDVQWLTPHLASLGAVELSRRDYLSRLRKVLDQPPPAWPVAD</sequence>
<dbReference type="OrthoDB" id="9790282at2"/>
<dbReference type="PANTHER" id="PTHR30098:SF2">
    <property type="entry name" value="LEUCYL_PHENYLALANYL-TRNA--PROTEIN TRANSFERASE"/>
    <property type="match status" value="1"/>
</dbReference>
<evidence type="ECO:0000256" key="1">
    <source>
        <dbReference type="ARBA" id="ARBA00022490"/>
    </source>
</evidence>
<evidence type="ECO:0000256" key="2">
    <source>
        <dbReference type="ARBA" id="ARBA00022679"/>
    </source>
</evidence>
<keyword evidence="6" id="KW-1185">Reference proteome</keyword>
<organism evidence="5 6">
    <name type="scientific">Enemella evansiae</name>
    <dbReference type="NCBI Taxonomy" id="2016499"/>
    <lineage>
        <taxon>Bacteria</taxon>
        <taxon>Bacillati</taxon>
        <taxon>Actinomycetota</taxon>
        <taxon>Actinomycetes</taxon>
        <taxon>Propionibacteriales</taxon>
        <taxon>Propionibacteriaceae</taxon>
        <taxon>Enemella</taxon>
    </lineage>
</organism>
<dbReference type="GO" id="GO:0030163">
    <property type="term" value="P:protein catabolic process"/>
    <property type="evidence" value="ECO:0007669"/>
    <property type="project" value="UniProtKB-UniRule"/>
</dbReference>
<comment type="catalytic activity">
    <reaction evidence="4">
        <text>N-terminal L-lysyl-[protein] + L-leucyl-tRNA(Leu) = N-terminal L-leucyl-L-lysyl-[protein] + tRNA(Leu) + H(+)</text>
        <dbReference type="Rhea" id="RHEA:12340"/>
        <dbReference type="Rhea" id="RHEA-COMP:9613"/>
        <dbReference type="Rhea" id="RHEA-COMP:9622"/>
        <dbReference type="Rhea" id="RHEA-COMP:12670"/>
        <dbReference type="Rhea" id="RHEA-COMP:12671"/>
        <dbReference type="ChEBI" id="CHEBI:15378"/>
        <dbReference type="ChEBI" id="CHEBI:65249"/>
        <dbReference type="ChEBI" id="CHEBI:78442"/>
        <dbReference type="ChEBI" id="CHEBI:78494"/>
        <dbReference type="ChEBI" id="CHEBI:133043"/>
        <dbReference type="EC" id="2.3.2.6"/>
    </reaction>
</comment>
<comment type="function">
    <text evidence="4">Functions in the N-end rule pathway of protein degradation where it conjugates Leu, Phe and, less efficiently, Met from aminoacyl-tRNAs to the N-termini of proteins containing an N-terminal arginine or lysine.</text>
</comment>
<dbReference type="Gene3D" id="3.30.70.3550">
    <property type="entry name" value="Leucyl/phenylalanyl-tRNA-protein transferase, N-terminal domain"/>
    <property type="match status" value="1"/>
</dbReference>
<dbReference type="Pfam" id="PF03588">
    <property type="entry name" value="Leu_Phe_trans"/>
    <property type="match status" value="1"/>
</dbReference>
<dbReference type="PANTHER" id="PTHR30098">
    <property type="entry name" value="LEUCYL/PHENYLALANYL-TRNA--PROTEIN TRANSFERASE"/>
    <property type="match status" value="1"/>
</dbReference>
<dbReference type="GO" id="GO:0005737">
    <property type="term" value="C:cytoplasm"/>
    <property type="evidence" value="ECO:0007669"/>
    <property type="project" value="UniProtKB-SubCell"/>
</dbReference>
<reference evidence="5 6" key="1">
    <citation type="submission" date="2017-07" db="EMBL/GenBank/DDBJ databases">
        <title>Draft whole genome sequences of clinical Proprionibacteriaceae strains.</title>
        <authorList>
            <person name="Bernier A.-M."/>
            <person name="Bernard K."/>
            <person name="Domingo M.-C."/>
        </authorList>
    </citation>
    <scope>NUCLEOTIDE SEQUENCE [LARGE SCALE GENOMIC DNA]</scope>
    <source>
        <strain evidence="5 6">NML 030167</strain>
    </source>
</reference>
<protein>
    <recommendedName>
        <fullName evidence="4">Leucyl/phenylalanyl-tRNA--protein transferase</fullName>
        <ecNumber evidence="4">2.3.2.6</ecNumber>
    </recommendedName>
    <alternativeName>
        <fullName evidence="4">L/F-transferase</fullName>
    </alternativeName>
    <alternativeName>
        <fullName evidence="4">Leucyltransferase</fullName>
    </alternativeName>
    <alternativeName>
        <fullName evidence="4">Phenyalanyltransferase</fullName>
    </alternativeName>
</protein>
<accession>A0A255GF53</accession>
<evidence type="ECO:0000256" key="4">
    <source>
        <dbReference type="HAMAP-Rule" id="MF_00688"/>
    </source>
</evidence>
<dbReference type="InterPro" id="IPR004616">
    <property type="entry name" value="Leu/Phe-tRNA_Trfase"/>
</dbReference>
<comment type="catalytic activity">
    <reaction evidence="4">
        <text>N-terminal L-arginyl-[protein] + L-leucyl-tRNA(Leu) = N-terminal L-leucyl-L-arginyl-[protein] + tRNA(Leu) + H(+)</text>
        <dbReference type="Rhea" id="RHEA:50416"/>
        <dbReference type="Rhea" id="RHEA-COMP:9613"/>
        <dbReference type="Rhea" id="RHEA-COMP:9622"/>
        <dbReference type="Rhea" id="RHEA-COMP:12672"/>
        <dbReference type="Rhea" id="RHEA-COMP:12673"/>
        <dbReference type="ChEBI" id="CHEBI:15378"/>
        <dbReference type="ChEBI" id="CHEBI:64719"/>
        <dbReference type="ChEBI" id="CHEBI:78442"/>
        <dbReference type="ChEBI" id="CHEBI:78494"/>
        <dbReference type="ChEBI" id="CHEBI:133044"/>
        <dbReference type="EC" id="2.3.2.6"/>
    </reaction>
</comment>
<evidence type="ECO:0000256" key="3">
    <source>
        <dbReference type="ARBA" id="ARBA00023315"/>
    </source>
</evidence>
<dbReference type="NCBIfam" id="TIGR00667">
    <property type="entry name" value="aat"/>
    <property type="match status" value="1"/>
</dbReference>